<dbReference type="EMBL" id="AP027735">
    <property type="protein sequence ID" value="BDZ58905.1"/>
    <property type="molecule type" value="Genomic_DNA"/>
</dbReference>
<keyword evidence="2" id="KW-0812">Transmembrane</keyword>
<evidence type="ECO:0008006" key="4">
    <source>
        <dbReference type="Google" id="ProtNLM"/>
    </source>
</evidence>
<proteinExistence type="predicted"/>
<reference evidence="3" key="2">
    <citation type="submission" date="2023-02" db="EMBL/GenBank/DDBJ databases">
        <authorList>
            <person name="Sun Q."/>
            <person name="Mori K."/>
        </authorList>
    </citation>
    <scope>NUCLEOTIDE SEQUENCE</scope>
    <source>
        <strain evidence="3">NBRC 110608</strain>
    </source>
</reference>
<feature type="transmembrane region" description="Helical" evidence="2">
    <location>
        <begin position="189"/>
        <end position="215"/>
    </location>
</feature>
<keyword evidence="2" id="KW-1133">Transmembrane helix</keyword>
<feature type="transmembrane region" description="Helical" evidence="2">
    <location>
        <begin position="21"/>
        <end position="45"/>
    </location>
</feature>
<name>A0ABM8HD74_9MICO</name>
<feature type="transmembrane region" description="Helical" evidence="2">
    <location>
        <begin position="358"/>
        <end position="381"/>
    </location>
</feature>
<keyword evidence="2" id="KW-0472">Membrane</keyword>
<evidence type="ECO:0000256" key="1">
    <source>
        <dbReference type="SAM" id="MobiDB-lite"/>
    </source>
</evidence>
<evidence type="ECO:0000313" key="3">
    <source>
        <dbReference type="EMBL" id="BDZ58905.1"/>
    </source>
</evidence>
<sequence>MSPADLARLARVSQTRATWRPLRAVCLIIGVFAICMAGSLSAMAVSRDAVISNRSQDLLAVRASDTNPPTFLIDDRFQTIGSEQIVVITIEPLTSGAPVPPGLSRWPRPGEAALSPSVRRMGVGDMFGRPTQTIAISGLESATDPRVYVRPAPGTLDRSRLRPAYAFGDDDLSELASSVGLAFLNRLGIGYVLACVWGTLGFAGLVALITAAGMGGDIARRRVRRLAALGASRPQLVVMRWIECAGPIAIGLAAGALVTTVLLTVPLTLPWLREITAPADLRGRPGLLLATPLVTMVITFAVLAIPVWRTLNPRRATRGRFFVPQDTLPTTRAWICMAAVIVCLWVPPMLTGPQRQQAYILCVIIVACTLSAVVAVLVNALGRAISSPRLGWNAPAALTAGRLMQARPRRTARMLTAICLAILTLGQVQLSVGLLGSQFQAGDAAQRAVDNSVLVASDVLPTRQVRAFLATLPPTERPVWVETQLPQRGRAIPSQSVSATECPELGALGLPCAATGGQSTCEPSRCGPRPPSLHLVEGRHGSGSETLAPRRAGTSASC</sequence>
<feature type="transmembrane region" description="Helical" evidence="2">
    <location>
        <begin position="248"/>
        <end position="269"/>
    </location>
</feature>
<feature type="region of interest" description="Disordered" evidence="1">
    <location>
        <begin position="536"/>
        <end position="558"/>
    </location>
</feature>
<reference evidence="3" key="1">
    <citation type="journal article" date="2014" name="Int. J. Syst. Evol. Microbiol.">
        <title>Complete genome of a new Firmicutes species belonging to the dominant human colonic microbiota ('Ruminococcus bicirculans') reveals two chromosomes and a selective capacity to utilize plant glucans.</title>
        <authorList>
            <consortium name="NISC Comparative Sequencing Program"/>
            <person name="Wegmann U."/>
            <person name="Louis P."/>
            <person name="Goesmann A."/>
            <person name="Henrissat B."/>
            <person name="Duncan S.H."/>
            <person name="Flint H.J."/>
        </authorList>
    </citation>
    <scope>NUCLEOTIDE SEQUENCE</scope>
    <source>
        <strain evidence="3">NBRC 110608</strain>
    </source>
</reference>
<feature type="transmembrane region" description="Helical" evidence="2">
    <location>
        <begin position="412"/>
        <end position="430"/>
    </location>
</feature>
<feature type="transmembrane region" description="Helical" evidence="2">
    <location>
        <begin position="332"/>
        <end position="352"/>
    </location>
</feature>
<evidence type="ECO:0000256" key="2">
    <source>
        <dbReference type="SAM" id="Phobius"/>
    </source>
</evidence>
<gene>
    <name evidence="3" type="ORF">GCM10025872_25620</name>
</gene>
<dbReference type="RefSeq" id="WP_289231155.1">
    <property type="nucleotide sequence ID" value="NZ_AP027735.1"/>
</dbReference>
<organism evidence="3">
    <name type="scientific">Barrientosiimonas endolithica</name>
    <dbReference type="NCBI Taxonomy" id="1535208"/>
    <lineage>
        <taxon>Bacteria</taxon>
        <taxon>Bacillati</taxon>
        <taxon>Actinomycetota</taxon>
        <taxon>Actinomycetes</taxon>
        <taxon>Micrococcales</taxon>
        <taxon>Dermacoccaceae</taxon>
        <taxon>Barrientosiimonas</taxon>
    </lineage>
</organism>
<protein>
    <recommendedName>
        <fullName evidence="4">FtsX-like permease family protein</fullName>
    </recommendedName>
</protein>
<accession>A0ABM8HD74</accession>
<feature type="transmembrane region" description="Helical" evidence="2">
    <location>
        <begin position="289"/>
        <end position="311"/>
    </location>
</feature>